<feature type="transmembrane region" description="Helical" evidence="2">
    <location>
        <begin position="29"/>
        <end position="49"/>
    </location>
</feature>
<proteinExistence type="predicted"/>
<keyword evidence="2" id="KW-0812">Transmembrane</keyword>
<feature type="region of interest" description="Disordered" evidence="1">
    <location>
        <begin position="1"/>
        <end position="24"/>
    </location>
</feature>
<keyword evidence="2" id="KW-0472">Membrane</keyword>
<evidence type="ECO:0000313" key="4">
    <source>
        <dbReference type="Proteomes" id="UP000035645"/>
    </source>
</evidence>
<dbReference type="EMBL" id="CBUQ010000007">
    <property type="protein sequence ID" value="CDI67720.1"/>
    <property type="molecule type" value="Genomic_DNA"/>
</dbReference>
<evidence type="ECO:0000256" key="1">
    <source>
        <dbReference type="SAM" id="MobiDB-lite"/>
    </source>
</evidence>
<evidence type="ECO:0000313" key="3">
    <source>
        <dbReference type="EMBL" id="CDI67720.1"/>
    </source>
</evidence>
<dbReference type="Proteomes" id="UP000035645">
    <property type="component" value="Unassembled WGS sequence"/>
</dbReference>
<accession>A0AAV2W3W9</accession>
<feature type="region of interest" description="Disordered" evidence="1">
    <location>
        <begin position="160"/>
        <end position="183"/>
    </location>
</feature>
<sequence>MEPVQPNMPKSSNDHGDTSSPASSTHRNAPIIVMLCLAIVFAAGAALIVHNMNVSYLTHARHMCAAASDELRIAMNTYTYLHDSEASKAYHLGTYDVQDPNVLVQFAKEYEEKVPEITGCNANSVEELQRRTGRIMENTGWYTTHHDRLKELTELVNESRRDTVSGTQWKSRPRAADGSCDWA</sequence>
<evidence type="ECO:0000256" key="2">
    <source>
        <dbReference type="SAM" id="Phobius"/>
    </source>
</evidence>
<keyword evidence="2" id="KW-1133">Transmembrane helix</keyword>
<evidence type="ECO:0008006" key="5">
    <source>
        <dbReference type="Google" id="ProtNLM"/>
    </source>
</evidence>
<reference evidence="3 4" key="2">
    <citation type="submission" date="2015-01" db="EMBL/GenBank/DDBJ databases">
        <title>Genome sequence of a Bifidobacterium animalis strain.</title>
        <authorList>
            <person name="Bogovic-Matijasic B."/>
            <person name="Hacin B."/>
            <person name="Citar M."/>
            <person name="Svigelj K."/>
            <person name="Stempelj M."/>
            <person name="Rogelj I."/>
        </authorList>
    </citation>
    <scope>NUCLEOTIDE SEQUENCE [LARGE SCALE GENOMIC DNA]</scope>
    <source>
        <strain evidence="3 4">IM386</strain>
    </source>
</reference>
<dbReference type="RefSeq" id="WP_014697614.1">
    <property type="nucleotide sequence ID" value="NZ_CBUQ010000007.1"/>
</dbReference>
<protein>
    <recommendedName>
        <fullName evidence="5">Colicin transporter</fullName>
    </recommendedName>
</protein>
<name>A0AAV2W3W9_9BIFI</name>
<dbReference type="AlphaFoldDB" id="A0AAV2W3W9"/>
<comment type="caution">
    <text evidence="3">The sequence shown here is derived from an EMBL/GenBank/DDBJ whole genome shotgun (WGS) entry which is preliminary data.</text>
</comment>
<reference evidence="3 4" key="1">
    <citation type="submission" date="2013-10" db="EMBL/GenBank/DDBJ databases">
        <authorList>
            <person name="Manrique M."/>
        </authorList>
    </citation>
    <scope>NUCLEOTIDE SEQUENCE [LARGE SCALE GENOMIC DNA]</scope>
    <source>
        <strain evidence="3 4">IM386</strain>
    </source>
</reference>
<organism evidence="3 4">
    <name type="scientific">Bifidobacterium animalis subsp. animalis IM386</name>
    <dbReference type="NCBI Taxonomy" id="1402194"/>
    <lineage>
        <taxon>Bacteria</taxon>
        <taxon>Bacillati</taxon>
        <taxon>Actinomycetota</taxon>
        <taxon>Actinomycetes</taxon>
        <taxon>Bifidobacteriales</taxon>
        <taxon>Bifidobacteriaceae</taxon>
        <taxon>Bifidobacterium</taxon>
    </lineage>
</organism>
<gene>
    <name evidence="3" type="ORF">BANIM336_01041</name>
</gene>